<reference evidence="2" key="1">
    <citation type="submission" date="2020-02" db="EMBL/GenBank/DDBJ databases">
        <authorList>
            <person name="Meier V. D."/>
        </authorList>
    </citation>
    <scope>NUCLEOTIDE SEQUENCE</scope>
    <source>
        <strain evidence="2">AVDCRST_MAG65</strain>
    </source>
</reference>
<dbReference type="Gene3D" id="3.40.50.300">
    <property type="entry name" value="P-loop containing nucleotide triphosphate hydrolases"/>
    <property type="match status" value="1"/>
</dbReference>
<sequence length="276" mass="30820">MSPCPDNRCDGSGFVYEEERRIARPCSCRPSRLARRKAAAVAGRIPRRFRDSSFDREPVISIERVNPAVVREVRRYAGAIGQRLDEGRGMWFRGDVGTGKTTLAMLISKAAMEAGRTVAIYSLPRLLAMMRETYDDSVEMSLNGLIDRLCSVELLHIDDVGAEQSSAWVLEQLYTIVNTRYEDGRAIVLTTNLEDAPLRAQIGDRTVSRLYELCGDPLPVYGPDRRMEAHIRMPEMPVAAVAEPWTPPGLEEPDGIEEDAPVVYGMAPARGRRRPT</sequence>
<name>A0A6J4SG47_9ACTN</name>
<dbReference type="InterPro" id="IPR002611">
    <property type="entry name" value="IstB_ATP-bd"/>
</dbReference>
<evidence type="ECO:0000259" key="1">
    <source>
        <dbReference type="Pfam" id="PF01695"/>
    </source>
</evidence>
<accession>A0A6J4SG47</accession>
<organism evidence="2">
    <name type="scientific">uncultured Solirubrobacteraceae bacterium</name>
    <dbReference type="NCBI Taxonomy" id="1162706"/>
    <lineage>
        <taxon>Bacteria</taxon>
        <taxon>Bacillati</taxon>
        <taxon>Actinomycetota</taxon>
        <taxon>Thermoleophilia</taxon>
        <taxon>Solirubrobacterales</taxon>
        <taxon>Solirubrobacteraceae</taxon>
        <taxon>environmental samples</taxon>
    </lineage>
</organism>
<dbReference type="CDD" id="cd00009">
    <property type="entry name" value="AAA"/>
    <property type="match status" value="1"/>
</dbReference>
<gene>
    <name evidence="2" type="ORF">AVDCRST_MAG65-2406</name>
</gene>
<feature type="domain" description="IstB-like ATP-binding" evidence="1">
    <location>
        <begin position="93"/>
        <end position="207"/>
    </location>
</feature>
<dbReference type="SUPFAM" id="SSF52540">
    <property type="entry name" value="P-loop containing nucleoside triphosphate hydrolases"/>
    <property type="match status" value="1"/>
</dbReference>
<dbReference type="GO" id="GO:0006260">
    <property type="term" value="P:DNA replication"/>
    <property type="evidence" value="ECO:0007669"/>
    <property type="project" value="TreeGrafter"/>
</dbReference>
<evidence type="ECO:0000313" key="2">
    <source>
        <dbReference type="EMBL" id="CAA9498008.1"/>
    </source>
</evidence>
<dbReference type="GO" id="GO:0005524">
    <property type="term" value="F:ATP binding"/>
    <property type="evidence" value="ECO:0007669"/>
    <property type="project" value="InterPro"/>
</dbReference>
<dbReference type="Pfam" id="PF01695">
    <property type="entry name" value="IstB_IS21"/>
    <property type="match status" value="1"/>
</dbReference>
<proteinExistence type="predicted"/>
<dbReference type="PANTHER" id="PTHR30050">
    <property type="entry name" value="CHROMOSOMAL REPLICATION INITIATOR PROTEIN DNAA"/>
    <property type="match status" value="1"/>
</dbReference>
<dbReference type="EMBL" id="CADCVL010000396">
    <property type="protein sequence ID" value="CAA9498008.1"/>
    <property type="molecule type" value="Genomic_DNA"/>
</dbReference>
<dbReference type="AlphaFoldDB" id="A0A6J4SG47"/>
<dbReference type="PANTHER" id="PTHR30050:SF4">
    <property type="entry name" value="ATP-BINDING PROTEIN RV3427C IN INSERTION SEQUENCE-RELATED"/>
    <property type="match status" value="1"/>
</dbReference>
<protein>
    <recommendedName>
        <fullName evidence="1">IstB-like ATP-binding domain-containing protein</fullName>
    </recommendedName>
</protein>
<dbReference type="InterPro" id="IPR027417">
    <property type="entry name" value="P-loop_NTPase"/>
</dbReference>